<organism evidence="1 2">
    <name type="scientific">Pleurodeles waltl</name>
    <name type="common">Iberian ribbed newt</name>
    <dbReference type="NCBI Taxonomy" id="8319"/>
    <lineage>
        <taxon>Eukaryota</taxon>
        <taxon>Metazoa</taxon>
        <taxon>Chordata</taxon>
        <taxon>Craniata</taxon>
        <taxon>Vertebrata</taxon>
        <taxon>Euteleostomi</taxon>
        <taxon>Amphibia</taxon>
        <taxon>Batrachia</taxon>
        <taxon>Caudata</taxon>
        <taxon>Salamandroidea</taxon>
        <taxon>Salamandridae</taxon>
        <taxon>Pleurodelinae</taxon>
        <taxon>Pleurodeles</taxon>
    </lineage>
</organism>
<reference evidence="1" key="1">
    <citation type="journal article" date="2022" name="bioRxiv">
        <title>Sequencing and chromosome-scale assembly of the giantPleurodeles waltlgenome.</title>
        <authorList>
            <person name="Brown T."/>
            <person name="Elewa A."/>
            <person name="Iarovenko S."/>
            <person name="Subramanian E."/>
            <person name="Araus A.J."/>
            <person name="Petzold A."/>
            <person name="Susuki M."/>
            <person name="Suzuki K.-i.T."/>
            <person name="Hayashi T."/>
            <person name="Toyoda A."/>
            <person name="Oliveira C."/>
            <person name="Osipova E."/>
            <person name="Leigh N.D."/>
            <person name="Simon A."/>
            <person name="Yun M.H."/>
        </authorList>
    </citation>
    <scope>NUCLEOTIDE SEQUENCE</scope>
    <source>
        <strain evidence="1">20211129_DDA</strain>
        <tissue evidence="1">Liver</tissue>
    </source>
</reference>
<evidence type="ECO:0000313" key="1">
    <source>
        <dbReference type="EMBL" id="KAJ1197435.1"/>
    </source>
</evidence>
<accession>A0AAV7V7E0</accession>
<evidence type="ECO:0000313" key="2">
    <source>
        <dbReference type="Proteomes" id="UP001066276"/>
    </source>
</evidence>
<gene>
    <name evidence="1" type="ORF">NDU88_001295</name>
</gene>
<name>A0AAV7V7E0_PLEWA</name>
<dbReference type="EMBL" id="JANPWB010000003">
    <property type="protein sequence ID" value="KAJ1197435.1"/>
    <property type="molecule type" value="Genomic_DNA"/>
</dbReference>
<sequence>MQEASFQQTTAPRRMATNAGAQAYEAALVQCVLGDHRPEILEHCVLGEMESLGDHRPKILEHCVLGEMESLNDHGPKILEHCVLGEMESLSDHRPKILEHCVLGEMESLSNHIPKIPNGSLYLDCATLGSTS</sequence>
<keyword evidence="2" id="KW-1185">Reference proteome</keyword>
<dbReference type="AlphaFoldDB" id="A0AAV7V7E0"/>
<comment type="caution">
    <text evidence="1">The sequence shown here is derived from an EMBL/GenBank/DDBJ whole genome shotgun (WGS) entry which is preliminary data.</text>
</comment>
<protein>
    <submittedName>
        <fullName evidence="1">Uncharacterized protein</fullName>
    </submittedName>
</protein>
<dbReference type="Proteomes" id="UP001066276">
    <property type="component" value="Chromosome 2_1"/>
</dbReference>
<proteinExistence type="predicted"/>